<comment type="caution">
    <text evidence="2">The sequence shown here is derived from an EMBL/GenBank/DDBJ whole genome shotgun (WGS) entry which is preliminary data.</text>
</comment>
<feature type="compositionally biased region" description="Low complexity" evidence="1">
    <location>
        <begin position="428"/>
        <end position="437"/>
    </location>
</feature>
<evidence type="ECO:0000256" key="1">
    <source>
        <dbReference type="SAM" id="MobiDB-lite"/>
    </source>
</evidence>
<feature type="region of interest" description="Disordered" evidence="1">
    <location>
        <begin position="140"/>
        <end position="175"/>
    </location>
</feature>
<keyword evidence="3" id="KW-1185">Reference proteome</keyword>
<protein>
    <recommendedName>
        <fullName evidence="4">Ig-like domain-containing protein</fullName>
    </recommendedName>
</protein>
<dbReference type="RefSeq" id="WP_387902066.1">
    <property type="nucleotide sequence ID" value="NZ_JBIBEG010000003.1"/>
</dbReference>
<feature type="compositionally biased region" description="Polar residues" evidence="1">
    <location>
        <begin position="140"/>
        <end position="149"/>
    </location>
</feature>
<accession>A0ABW6X543</accession>
<feature type="region of interest" description="Disordered" evidence="1">
    <location>
        <begin position="408"/>
        <end position="450"/>
    </location>
</feature>
<feature type="region of interest" description="Disordered" evidence="1">
    <location>
        <begin position="254"/>
        <end position="317"/>
    </location>
</feature>
<feature type="compositionally biased region" description="Polar residues" evidence="1">
    <location>
        <begin position="438"/>
        <end position="450"/>
    </location>
</feature>
<organism evidence="2 3">
    <name type="scientific">Streptomyces argenteolus</name>
    <dbReference type="NCBI Taxonomy" id="67274"/>
    <lineage>
        <taxon>Bacteria</taxon>
        <taxon>Bacillati</taxon>
        <taxon>Actinomycetota</taxon>
        <taxon>Actinomycetes</taxon>
        <taxon>Kitasatosporales</taxon>
        <taxon>Streptomycetaceae</taxon>
        <taxon>Streptomyces</taxon>
    </lineage>
</organism>
<proteinExistence type="predicted"/>
<reference evidence="2 3" key="1">
    <citation type="submission" date="2024-10" db="EMBL/GenBank/DDBJ databases">
        <title>The Natural Products Discovery Center: Release of the First 8490 Sequenced Strains for Exploring Actinobacteria Biosynthetic Diversity.</title>
        <authorList>
            <person name="Kalkreuter E."/>
            <person name="Kautsar S.A."/>
            <person name="Yang D."/>
            <person name="Bader C.D."/>
            <person name="Teijaro C.N."/>
            <person name="Fluegel L."/>
            <person name="Davis C.M."/>
            <person name="Simpson J.R."/>
            <person name="Lauterbach L."/>
            <person name="Steele A.D."/>
            <person name="Gui C."/>
            <person name="Meng S."/>
            <person name="Li G."/>
            <person name="Viehrig K."/>
            <person name="Ye F."/>
            <person name="Su P."/>
            <person name="Kiefer A.F."/>
            <person name="Nichols A."/>
            <person name="Cepeda A.J."/>
            <person name="Yan W."/>
            <person name="Fan B."/>
            <person name="Jiang Y."/>
            <person name="Adhikari A."/>
            <person name="Zheng C.-J."/>
            <person name="Schuster L."/>
            <person name="Cowan T.M."/>
            <person name="Smanski M.J."/>
            <person name="Chevrette M.G."/>
            <person name="De Carvalho L.P.S."/>
            <person name="Shen B."/>
        </authorList>
    </citation>
    <scope>NUCLEOTIDE SEQUENCE [LARGE SCALE GENOMIC DNA]</scope>
    <source>
        <strain evidence="2 3">NPDC012540</strain>
    </source>
</reference>
<gene>
    <name evidence="2" type="ORF">ACFY8O_14835</name>
</gene>
<dbReference type="Proteomes" id="UP001602322">
    <property type="component" value="Unassembled WGS sequence"/>
</dbReference>
<feature type="compositionally biased region" description="Pro residues" evidence="1">
    <location>
        <begin position="152"/>
        <end position="168"/>
    </location>
</feature>
<evidence type="ECO:0000313" key="2">
    <source>
        <dbReference type="EMBL" id="MFF5897194.1"/>
    </source>
</evidence>
<dbReference type="EMBL" id="JBIBEG010000003">
    <property type="protein sequence ID" value="MFF5897194.1"/>
    <property type="molecule type" value="Genomic_DNA"/>
</dbReference>
<sequence length="607" mass="58549">MNPARPSRISASAPSRPRLGRVAALAAGATLGIGALAGAPLASGSSGTDATGTVALVADTASPAVTLGVTAVKPGGEVAFEVTGFPAGATLSVKFDDKTLLGQFAIGDDGSVSGSVTVPADAAPGGEHWLRFLAPQTSVRSENLTVTGSTPTPTPTPTRTPTPQPTTEPPAAAEPAVRLTNSGVTAGGKVTFTLSGFTKGQSVTVKLDDADIIGQWPSAVKADGTLTATVTVPQSTSAGSHWLRFLAPNPSTSLRADISVTPSGTGGSGGSGTGGSGSGGSGSGGSDSGTGGSGSSGTGSGSGTTGGSSGSASGSTSATITAGSQVAAGGKVSFRVTGFPAGQQLTVKLDDSEIIGQWANGIGADGSMSGTVTVPAEATKGAHWLRFLAPNPSTSLRADFTVTSGAPAGQVATASGPTGRSGATSEVPAATGAPAAASNSRGSKATISASEVQPGGTIPFEVVKFPAGQTVTIKLDDEEILGQWKADASGAYKGEVTIPAETPPGAHWLRFLAPNPSTTLKVDFTVTAPGTPATAADPAAVTPDAVPGTVTAVSSESSVSYPTIAWSAAAAAVGGAAGAAATTLFVVRRRPGGTAAPAGPAGPVAQS</sequence>
<name>A0ABW6X543_9ACTN</name>
<feature type="compositionally biased region" description="Polar residues" evidence="1">
    <location>
        <begin position="412"/>
        <end position="424"/>
    </location>
</feature>
<evidence type="ECO:0008006" key="4">
    <source>
        <dbReference type="Google" id="ProtNLM"/>
    </source>
</evidence>
<feature type="compositionally biased region" description="Gly residues" evidence="1">
    <location>
        <begin position="264"/>
        <end position="309"/>
    </location>
</feature>
<evidence type="ECO:0000313" key="3">
    <source>
        <dbReference type="Proteomes" id="UP001602322"/>
    </source>
</evidence>